<name>A0A2K3KDM0_TRIPR</name>
<dbReference type="Proteomes" id="UP000236291">
    <property type="component" value="Unassembled WGS sequence"/>
</dbReference>
<gene>
    <name evidence="1" type="ORF">L195_g053987</name>
    <name evidence="2" type="ORF">L195_g056174</name>
</gene>
<protein>
    <submittedName>
        <fullName evidence="1">Uncharacterized protein</fullName>
    </submittedName>
</protein>
<dbReference type="EMBL" id="ASHM01105257">
    <property type="protein sequence ID" value="PNX68448.1"/>
    <property type="molecule type" value="Genomic_DNA"/>
</dbReference>
<evidence type="ECO:0000313" key="1">
    <source>
        <dbReference type="EMBL" id="PNX64378.1"/>
    </source>
</evidence>
<reference evidence="1 3" key="1">
    <citation type="journal article" date="2014" name="Am. J. Bot.">
        <title>Genome assembly and annotation for red clover (Trifolium pratense; Fabaceae).</title>
        <authorList>
            <person name="Istvanek J."/>
            <person name="Jaros M."/>
            <person name="Krenek A."/>
            <person name="Repkova J."/>
        </authorList>
    </citation>
    <scope>NUCLEOTIDE SEQUENCE [LARGE SCALE GENOMIC DNA]</scope>
    <source>
        <strain evidence="3">cv. Tatra</strain>
        <tissue evidence="1">Young leaves</tissue>
    </source>
</reference>
<dbReference type="EMBL" id="ASHM01092870">
    <property type="protein sequence ID" value="PNX64378.1"/>
    <property type="molecule type" value="Genomic_DNA"/>
</dbReference>
<evidence type="ECO:0000313" key="2">
    <source>
        <dbReference type="EMBL" id="PNX68448.1"/>
    </source>
</evidence>
<sequence length="58" mass="6405">MHILKVLACFGLFWSPRRKNWGWYGGGFLPRSMKGWCGGGCDGSELEVLRGCGGEVLK</sequence>
<reference evidence="1 3" key="2">
    <citation type="journal article" date="2017" name="Front. Plant Sci.">
        <title>Gene Classification and Mining of Molecular Markers Useful in Red Clover (Trifolium pratense) Breeding.</title>
        <authorList>
            <person name="Istvanek J."/>
            <person name="Dluhosova J."/>
            <person name="Dluhos P."/>
            <person name="Patkova L."/>
            <person name="Nedelnik J."/>
            <person name="Repkova J."/>
        </authorList>
    </citation>
    <scope>NUCLEOTIDE SEQUENCE [LARGE SCALE GENOMIC DNA]</scope>
    <source>
        <strain evidence="3">cv. Tatra</strain>
        <tissue evidence="1">Young leaves</tissue>
    </source>
</reference>
<accession>A0A2K3KDM0</accession>
<evidence type="ECO:0000313" key="3">
    <source>
        <dbReference type="Proteomes" id="UP000236291"/>
    </source>
</evidence>
<comment type="caution">
    <text evidence="1">The sequence shown here is derived from an EMBL/GenBank/DDBJ whole genome shotgun (WGS) entry which is preliminary data.</text>
</comment>
<organism evidence="1 3">
    <name type="scientific">Trifolium pratense</name>
    <name type="common">Red clover</name>
    <dbReference type="NCBI Taxonomy" id="57577"/>
    <lineage>
        <taxon>Eukaryota</taxon>
        <taxon>Viridiplantae</taxon>
        <taxon>Streptophyta</taxon>
        <taxon>Embryophyta</taxon>
        <taxon>Tracheophyta</taxon>
        <taxon>Spermatophyta</taxon>
        <taxon>Magnoliopsida</taxon>
        <taxon>eudicotyledons</taxon>
        <taxon>Gunneridae</taxon>
        <taxon>Pentapetalae</taxon>
        <taxon>rosids</taxon>
        <taxon>fabids</taxon>
        <taxon>Fabales</taxon>
        <taxon>Fabaceae</taxon>
        <taxon>Papilionoideae</taxon>
        <taxon>50 kb inversion clade</taxon>
        <taxon>NPAAA clade</taxon>
        <taxon>Hologalegina</taxon>
        <taxon>IRL clade</taxon>
        <taxon>Trifolieae</taxon>
        <taxon>Trifolium</taxon>
    </lineage>
</organism>
<proteinExistence type="predicted"/>
<dbReference type="AlphaFoldDB" id="A0A2K3KDM0"/>